<sequence length="474" mass="51982">MAFLKAVLLASFLAPATAWYRYAQMVTGDVVKEAGNLTMGGKVGTYTVLIQVLNTLAGDLKLLTECCGDARPLAQEITNKVNLNEYEGNTEAQIKKEYFGEGKCNEVGLAGLLATGNPQCNYVYSFANKHWPEYEDSAMCVPSDVCSLDVAGATKGTKVGYTMVLQILNRNMGDLQYAGEGPLDACYQGMNMANEANFSFKSTETIHADVMGLKIPIGQTEKLSFIGLKQLDPLQMLGTCADKADTGVLYVFKNKFYNKDQRAVNISSFDYKLAMKKMREEEKKKKQEERAAMQEQRKYDREIAKAAKAAEAKIKEAEKEGKAKAEEVTEEVEKELAKLEGQAMDAVRKIKEGDEDKAEAEAEDPYAKVKKNVKVTNKMKKDKVKIGKDDSAEDVQKALTSAADKAEEAVEEAKKKAEAAKDDAVKAADQAVQKATKDAAATAKKAKKSAQAAAEKAEESVEKIQKRRLDSIMI</sequence>
<protein>
    <submittedName>
        <fullName evidence="4">Uncharacterized protein</fullName>
    </submittedName>
</protein>
<gene>
    <name evidence="4" type="ORF">CCMP2556_LOCUS28195</name>
</gene>
<accession>A0ABP0N2D5</accession>
<feature type="compositionally biased region" description="Basic and acidic residues" evidence="2">
    <location>
        <begin position="410"/>
        <end position="426"/>
    </location>
</feature>
<evidence type="ECO:0000313" key="5">
    <source>
        <dbReference type="Proteomes" id="UP001642484"/>
    </source>
</evidence>
<evidence type="ECO:0000313" key="4">
    <source>
        <dbReference type="EMBL" id="CAK9057077.1"/>
    </source>
</evidence>
<keyword evidence="5" id="KW-1185">Reference proteome</keyword>
<feature type="compositionally biased region" description="Basic and acidic residues" evidence="2">
    <location>
        <begin position="455"/>
        <end position="464"/>
    </location>
</feature>
<keyword evidence="3" id="KW-0732">Signal</keyword>
<keyword evidence="1" id="KW-0175">Coiled coil</keyword>
<evidence type="ECO:0000256" key="2">
    <source>
        <dbReference type="SAM" id="MobiDB-lite"/>
    </source>
</evidence>
<feature type="compositionally biased region" description="Low complexity" evidence="2">
    <location>
        <begin position="427"/>
        <end position="454"/>
    </location>
</feature>
<feature type="signal peptide" evidence="3">
    <location>
        <begin position="1"/>
        <end position="18"/>
    </location>
</feature>
<evidence type="ECO:0000256" key="3">
    <source>
        <dbReference type="SAM" id="SignalP"/>
    </source>
</evidence>
<reference evidence="4 5" key="1">
    <citation type="submission" date="2024-02" db="EMBL/GenBank/DDBJ databases">
        <authorList>
            <person name="Chen Y."/>
            <person name="Shah S."/>
            <person name="Dougan E. K."/>
            <person name="Thang M."/>
            <person name="Chan C."/>
        </authorList>
    </citation>
    <scope>NUCLEOTIDE SEQUENCE [LARGE SCALE GENOMIC DNA]</scope>
</reference>
<dbReference type="Proteomes" id="UP001642484">
    <property type="component" value="Unassembled WGS sequence"/>
</dbReference>
<feature type="chain" id="PRO_5045084869" evidence="3">
    <location>
        <begin position="19"/>
        <end position="474"/>
    </location>
</feature>
<evidence type="ECO:0000256" key="1">
    <source>
        <dbReference type="SAM" id="Coils"/>
    </source>
</evidence>
<feature type="coiled-coil region" evidence="1">
    <location>
        <begin position="271"/>
        <end position="363"/>
    </location>
</feature>
<name>A0ABP0N2D5_9DINO</name>
<organism evidence="4 5">
    <name type="scientific">Durusdinium trenchii</name>
    <dbReference type="NCBI Taxonomy" id="1381693"/>
    <lineage>
        <taxon>Eukaryota</taxon>
        <taxon>Sar</taxon>
        <taxon>Alveolata</taxon>
        <taxon>Dinophyceae</taxon>
        <taxon>Suessiales</taxon>
        <taxon>Symbiodiniaceae</taxon>
        <taxon>Durusdinium</taxon>
    </lineage>
</organism>
<comment type="caution">
    <text evidence="4">The sequence shown here is derived from an EMBL/GenBank/DDBJ whole genome shotgun (WGS) entry which is preliminary data.</text>
</comment>
<dbReference type="EMBL" id="CAXAMN010021112">
    <property type="protein sequence ID" value="CAK9057077.1"/>
    <property type="molecule type" value="Genomic_DNA"/>
</dbReference>
<feature type="region of interest" description="Disordered" evidence="2">
    <location>
        <begin position="410"/>
        <end position="464"/>
    </location>
</feature>
<proteinExistence type="predicted"/>